<dbReference type="PANTHER" id="PTHR47990">
    <property type="entry name" value="2-OXOGLUTARATE (2OG) AND FE(II)-DEPENDENT OXYGENASE SUPERFAMILY PROTEIN-RELATED"/>
    <property type="match status" value="1"/>
</dbReference>
<evidence type="ECO:0000313" key="4">
    <source>
        <dbReference type="Proteomes" id="UP000789595"/>
    </source>
</evidence>
<dbReference type="InterPro" id="IPR005123">
    <property type="entry name" value="Oxoglu/Fe-dep_dioxygenase_dom"/>
</dbReference>
<keyword evidence="1" id="KW-0560">Oxidoreductase</keyword>
<dbReference type="PROSITE" id="PS51471">
    <property type="entry name" value="FE2OG_OXY"/>
    <property type="match status" value="1"/>
</dbReference>
<dbReference type="GO" id="GO:0046872">
    <property type="term" value="F:metal ion binding"/>
    <property type="evidence" value="ECO:0007669"/>
    <property type="project" value="UniProtKB-KW"/>
</dbReference>
<comment type="caution">
    <text evidence="3">The sequence shown here is derived from an EMBL/GenBank/DDBJ whole genome shotgun (WGS) entry which is preliminary data.</text>
</comment>
<dbReference type="Proteomes" id="UP000789595">
    <property type="component" value="Unassembled WGS sequence"/>
</dbReference>
<dbReference type="AlphaFoldDB" id="A0A8J2X6J4"/>
<organism evidence="3 4">
    <name type="scientific">Pelagomonas calceolata</name>
    <dbReference type="NCBI Taxonomy" id="35677"/>
    <lineage>
        <taxon>Eukaryota</taxon>
        <taxon>Sar</taxon>
        <taxon>Stramenopiles</taxon>
        <taxon>Ochrophyta</taxon>
        <taxon>Pelagophyceae</taxon>
        <taxon>Pelagomonadales</taxon>
        <taxon>Pelagomonadaceae</taxon>
        <taxon>Pelagomonas</taxon>
    </lineage>
</organism>
<evidence type="ECO:0000313" key="3">
    <source>
        <dbReference type="EMBL" id="CAH0378112.1"/>
    </source>
</evidence>
<keyword evidence="1" id="KW-0479">Metal-binding</keyword>
<dbReference type="GO" id="GO:0016491">
    <property type="term" value="F:oxidoreductase activity"/>
    <property type="evidence" value="ECO:0007669"/>
    <property type="project" value="UniProtKB-KW"/>
</dbReference>
<evidence type="ECO:0000259" key="2">
    <source>
        <dbReference type="PROSITE" id="PS51471"/>
    </source>
</evidence>
<sequence>MRCCAAALLAAQAARASSSAYFHPAGAPPGPREETIPVVNIGPYIRWREAVDKYWPHDGDAPLPDECELIVKKWGDAFRACGFCQVLGHGVPDDVIAKARELGRAFFETTTAAARDACAGDGGRGYKGVGAVAVAASGVTADGASTIKRPPDYASEFVFLGDGDDAQLPVPGLNDALRDYFRACRRANECFLELTARALHLEPSTFAGDFEGESWLNRLRLAYYPSQAGKPPGTRQLRYGEHTDWQCFTIVAQDKQGLEVEVPCSAEAYAEAPEDRRGSRENSMFVPCTPVPGALTVNAGDQIQILTNGLFRSCVHRVANPDPSDATARLSLVLFTGPRPDARLAPLAALGPPKWAPTTSGDHVRAKIAAAAAE</sequence>
<dbReference type="Pfam" id="PF03171">
    <property type="entry name" value="2OG-FeII_Oxy"/>
    <property type="match status" value="1"/>
</dbReference>
<accession>A0A8J2X6J4</accession>
<comment type="similarity">
    <text evidence="1">Belongs to the iron/ascorbate-dependent oxidoreductase family.</text>
</comment>
<dbReference type="OrthoDB" id="288590at2759"/>
<name>A0A8J2X6J4_9STRA</name>
<dbReference type="InterPro" id="IPR027443">
    <property type="entry name" value="IPNS-like_sf"/>
</dbReference>
<dbReference type="InterPro" id="IPR044861">
    <property type="entry name" value="IPNS-like_FE2OG_OXY"/>
</dbReference>
<dbReference type="Gene3D" id="2.60.120.330">
    <property type="entry name" value="B-lactam Antibiotic, Isopenicillin N Synthase, Chain"/>
    <property type="match status" value="1"/>
</dbReference>
<dbReference type="SUPFAM" id="SSF51197">
    <property type="entry name" value="Clavaminate synthase-like"/>
    <property type="match status" value="1"/>
</dbReference>
<keyword evidence="1" id="KW-0408">Iron</keyword>
<feature type="domain" description="Fe2OG dioxygenase" evidence="2">
    <location>
        <begin position="215"/>
        <end position="338"/>
    </location>
</feature>
<proteinExistence type="inferred from homology"/>
<dbReference type="Pfam" id="PF14226">
    <property type="entry name" value="DIOX_N"/>
    <property type="match status" value="1"/>
</dbReference>
<evidence type="ECO:0000256" key="1">
    <source>
        <dbReference type="RuleBase" id="RU003682"/>
    </source>
</evidence>
<keyword evidence="4" id="KW-1185">Reference proteome</keyword>
<protein>
    <recommendedName>
        <fullName evidence="2">Fe2OG dioxygenase domain-containing protein</fullName>
    </recommendedName>
</protein>
<gene>
    <name evidence="3" type="ORF">PECAL_5P26300</name>
</gene>
<dbReference type="InterPro" id="IPR026992">
    <property type="entry name" value="DIOX_N"/>
</dbReference>
<dbReference type="InterPro" id="IPR050231">
    <property type="entry name" value="Iron_ascorbate_oxido_reductase"/>
</dbReference>
<dbReference type="EMBL" id="CAKKNE010000005">
    <property type="protein sequence ID" value="CAH0378112.1"/>
    <property type="molecule type" value="Genomic_DNA"/>
</dbReference>
<reference evidence="3" key="1">
    <citation type="submission" date="2021-11" db="EMBL/GenBank/DDBJ databases">
        <authorList>
            <consortium name="Genoscope - CEA"/>
            <person name="William W."/>
        </authorList>
    </citation>
    <scope>NUCLEOTIDE SEQUENCE</scope>
</reference>